<evidence type="ECO:0000256" key="2">
    <source>
        <dbReference type="ARBA" id="ARBA00007682"/>
    </source>
</evidence>
<feature type="region of interest" description="Disordered" evidence="10">
    <location>
        <begin position="240"/>
        <end position="529"/>
    </location>
</feature>
<dbReference type="GO" id="GO:0031047">
    <property type="term" value="P:regulatory ncRNA-mediated gene silencing"/>
    <property type="evidence" value="ECO:0007669"/>
    <property type="project" value="UniProtKB-UniRule"/>
</dbReference>
<evidence type="ECO:0000256" key="6">
    <source>
        <dbReference type="ARBA" id="ARBA00023015"/>
    </source>
</evidence>
<keyword evidence="14" id="KW-1185">Reference proteome</keyword>
<feature type="compositionally biased region" description="Basic and acidic residues" evidence="10">
    <location>
        <begin position="285"/>
        <end position="294"/>
    </location>
</feature>
<sequence length="793" mass="85503">MADKRKLQGEIDRCLKKVSEGVEQFEDIWQKLHNAANANQKEKYEADLKKEIKKLQRLRDQIKTWVASNEIKDKRQLIDNRKLIETQMERFKVVERETKTKAYSKEGLGLAQKVDPAQKEKEEVGQWLTTTIDTLNMQVDQFESEVESLSVQTRKKKGDKDQKQDRIEGLKRHIEKHRYHVRMLETILRMLDNDSILVDAIRKIKDDVEYYVDSSQDPDFEENEFLYDDLDLEDIPQALAATSPPSHSHMEDEVFNQSSSTPTSTTSSSPIPPSPANCTTENSEDDKKRGRSTDSEVSQSPAKNGSKPVHSSQHPQSPAVPPSYPPGPPPAASALSTTSGNNGAPAPAAPPSALGPKASPAPSHNSGTPAPYAQAVAPPAPSGPNAVQPRPPSVQPGGGGGAGSSSSNNSGGGGASKQNGATSYSSVVADSPAEVALSSSGGNNASSQALGPPSGPHNPPPSTSKEPSAAAPASSGGVTPGSGNNAGGPSLLVPLPVNPPSSPTPSFSEAKAGGALLNGPPQFSTAPEIKAPEPLSSLKSMAERAAISSGIEDPVPTLHLTERDIIISNTSAPPASAQPPLQLSEVNIPLSLGVCPLGPVPLTKEQLYQQAMEEAAWHHMPHPSDSERIRQYLPRNPCPTPPYHHQMPPPHSDTVEFYQRLSTETLFFIFYYLEGTKAQYLAAKALKKQSWRFHTKYMMWFQRHEEPKTITDEFEQVRPCPALCGPTPLLVHFPFSTAFGQLCLGHCLSFIQPAPSHPVGTSLHVPFSEGSLGQGRVCGYVGLTNRDHTEQGP</sequence>
<comment type="subcellular location">
    <subcellularLocation>
        <location evidence="9">Cytoplasm</location>
        <location evidence="9">P-body</location>
    </subcellularLocation>
    <subcellularLocation>
        <location evidence="1 9">Nucleus</location>
    </subcellularLocation>
    <text evidence="9">NANOS2 promotes its localization to P-body.</text>
</comment>
<keyword evidence="6 9" id="KW-0805">Transcription regulation</keyword>
<dbReference type="GO" id="GO:0000932">
    <property type="term" value="C:P-body"/>
    <property type="evidence" value="ECO:0007669"/>
    <property type="project" value="UniProtKB-SubCell"/>
</dbReference>
<organism evidence="13 14">
    <name type="scientific">Rousettus aegyptiacus</name>
    <name type="common">Egyptian fruit bat</name>
    <name type="synonym">Pteropus aegyptiacus</name>
    <dbReference type="NCBI Taxonomy" id="9407"/>
    <lineage>
        <taxon>Eukaryota</taxon>
        <taxon>Metazoa</taxon>
        <taxon>Chordata</taxon>
        <taxon>Craniata</taxon>
        <taxon>Vertebrata</taxon>
        <taxon>Euteleostomi</taxon>
        <taxon>Mammalia</taxon>
        <taxon>Eutheria</taxon>
        <taxon>Laurasiatheria</taxon>
        <taxon>Chiroptera</taxon>
        <taxon>Yinpterochiroptera</taxon>
        <taxon>Pteropodoidea</taxon>
        <taxon>Pteropodidae</taxon>
        <taxon>Rousettinae</taxon>
        <taxon>Rousettus</taxon>
    </lineage>
</organism>
<feature type="compositionally biased region" description="Polar residues" evidence="10">
    <location>
        <begin position="295"/>
        <end position="314"/>
    </location>
</feature>
<evidence type="ECO:0000313" key="13">
    <source>
        <dbReference type="EMBL" id="KAF6409458.1"/>
    </source>
</evidence>
<name>A0A7J8CF45_ROUAE</name>
<feature type="compositionally biased region" description="Polar residues" evidence="10">
    <location>
        <begin position="417"/>
        <end position="428"/>
    </location>
</feature>
<gene>
    <name evidence="13" type="ORF">HJG63_003084</name>
</gene>
<evidence type="ECO:0000256" key="8">
    <source>
        <dbReference type="ARBA" id="ARBA00023242"/>
    </source>
</evidence>
<dbReference type="AlphaFoldDB" id="A0A7J8CF45"/>
<evidence type="ECO:0000256" key="5">
    <source>
        <dbReference type="ARBA" id="ARBA00022553"/>
    </source>
</evidence>
<feature type="domain" description="CCR4-Not complex component Not N-terminal" evidence="11">
    <location>
        <begin position="4"/>
        <end position="233"/>
    </location>
</feature>
<dbReference type="GO" id="GO:0005634">
    <property type="term" value="C:nucleus"/>
    <property type="evidence" value="ECO:0007669"/>
    <property type="project" value="UniProtKB-SubCell"/>
</dbReference>
<feature type="compositionally biased region" description="Low complexity" evidence="10">
    <location>
        <begin position="463"/>
        <end position="477"/>
    </location>
</feature>
<feature type="compositionally biased region" description="Pro residues" evidence="10">
    <location>
        <begin position="318"/>
        <end position="331"/>
    </location>
</feature>
<comment type="similarity">
    <text evidence="2 9">Belongs to the CNOT2/3/5 family.</text>
</comment>
<evidence type="ECO:0000259" key="11">
    <source>
        <dbReference type="Pfam" id="PF04065"/>
    </source>
</evidence>
<keyword evidence="9" id="KW-0217">Developmental protein</keyword>
<evidence type="ECO:0000259" key="12">
    <source>
        <dbReference type="Pfam" id="PF04153"/>
    </source>
</evidence>
<keyword evidence="5" id="KW-0597">Phosphoprotein</keyword>
<reference evidence="13 14" key="1">
    <citation type="journal article" date="2020" name="Nature">
        <title>Six reference-quality genomes reveal evolution of bat adaptations.</title>
        <authorList>
            <person name="Jebb D."/>
            <person name="Huang Z."/>
            <person name="Pippel M."/>
            <person name="Hughes G.M."/>
            <person name="Lavrichenko K."/>
            <person name="Devanna P."/>
            <person name="Winkler S."/>
            <person name="Jermiin L.S."/>
            <person name="Skirmuntt E.C."/>
            <person name="Katzourakis A."/>
            <person name="Burkitt-Gray L."/>
            <person name="Ray D.A."/>
            <person name="Sullivan K.A.M."/>
            <person name="Roscito J.G."/>
            <person name="Kirilenko B.M."/>
            <person name="Davalos L.M."/>
            <person name="Corthals A.P."/>
            <person name="Power M.L."/>
            <person name="Jones G."/>
            <person name="Ransome R.D."/>
            <person name="Dechmann D.K.N."/>
            <person name="Locatelli A.G."/>
            <person name="Puechmaille S.J."/>
            <person name="Fedrigo O."/>
            <person name="Jarvis E.D."/>
            <person name="Hiller M."/>
            <person name="Vernes S.C."/>
            <person name="Myers E.W."/>
            <person name="Teeling E.C."/>
        </authorList>
    </citation>
    <scope>NUCLEOTIDE SEQUENCE [LARGE SCALE GENOMIC DNA]</scope>
    <source>
        <strain evidence="13">MRouAeg1</strain>
        <tissue evidence="13">Muscle</tissue>
    </source>
</reference>
<dbReference type="Proteomes" id="UP000593571">
    <property type="component" value="Unassembled WGS sequence"/>
</dbReference>
<evidence type="ECO:0000256" key="3">
    <source>
        <dbReference type="ARBA" id="ARBA00022490"/>
    </source>
</evidence>
<accession>A0A7J8CF45</accession>
<dbReference type="InterPro" id="IPR007282">
    <property type="entry name" value="NOT2/3/5_C"/>
</dbReference>
<feature type="compositionally biased region" description="Low complexity" evidence="10">
    <location>
        <begin position="258"/>
        <end position="269"/>
    </location>
</feature>
<feature type="compositionally biased region" description="Low complexity" evidence="10">
    <location>
        <begin position="351"/>
        <end position="377"/>
    </location>
</feature>
<evidence type="ECO:0000256" key="9">
    <source>
        <dbReference type="PIRNR" id="PIRNR005290"/>
    </source>
</evidence>
<keyword evidence="7 9" id="KW-0804">Transcription</keyword>
<dbReference type="GO" id="GO:0030015">
    <property type="term" value="C:CCR4-NOT core complex"/>
    <property type="evidence" value="ECO:0007669"/>
    <property type="project" value="UniProtKB-UniRule"/>
</dbReference>
<feature type="compositionally biased region" description="Low complexity" evidence="10">
    <location>
        <begin position="436"/>
        <end position="452"/>
    </location>
</feature>
<keyword evidence="9" id="KW-0810">Translation regulation</keyword>
<dbReference type="GO" id="GO:0006417">
    <property type="term" value="P:regulation of translation"/>
    <property type="evidence" value="ECO:0007669"/>
    <property type="project" value="UniProtKB-KW"/>
</dbReference>
<evidence type="ECO:0000256" key="1">
    <source>
        <dbReference type="ARBA" id="ARBA00004123"/>
    </source>
</evidence>
<keyword evidence="3 9" id="KW-0963">Cytoplasm</keyword>
<keyword evidence="8 9" id="KW-0539">Nucleus</keyword>
<comment type="function">
    <text evidence="9">Component of the CCR4-NOT complex which is one of the major cellular mRNA deadenylases and is linked to various cellular processes including bulk mRNA degradation, miRNA-mediated repression, translational repression during translational initiation and general transcription regulation. Additional complex functions may be a consequence of its influence on mRNA expression. May be involved in metabolic regulation; may be involved in recruitment of the CCR4-NOT complex to deadenylation target mRNAs involved in energy metabolism. Involved in mitotic progression and regulation of the spindle assembly checkpoint by regulating the stability of MAD1L1 mRNA. Can repress transcription and may link the CCR4-NOT complex to transcriptional regulation; the repressive function may involve histone deacetylases. Involved in the maintenance of embryonic stem (ES) cell identity.</text>
</comment>
<evidence type="ECO:0000256" key="4">
    <source>
        <dbReference type="ARBA" id="ARBA00022491"/>
    </source>
</evidence>
<dbReference type="InterPro" id="IPR012270">
    <property type="entry name" value="CCR4-NOT_su3/5"/>
</dbReference>
<evidence type="ECO:0000313" key="14">
    <source>
        <dbReference type="Proteomes" id="UP000593571"/>
    </source>
</evidence>
<dbReference type="EMBL" id="JACASE010000014">
    <property type="protein sequence ID" value="KAF6409458.1"/>
    <property type="molecule type" value="Genomic_DNA"/>
</dbReference>
<protein>
    <submittedName>
        <fullName evidence="13">CCR4-NOT transcription complex subunit 3</fullName>
    </submittedName>
</protein>
<dbReference type="InterPro" id="IPR040168">
    <property type="entry name" value="Not2/3/5"/>
</dbReference>
<comment type="caution">
    <text evidence="13">The sequence shown here is derived from an EMBL/GenBank/DDBJ whole genome shotgun (WGS) entry which is preliminary data.</text>
</comment>
<dbReference type="GO" id="GO:2000036">
    <property type="term" value="P:regulation of stem cell population maintenance"/>
    <property type="evidence" value="ECO:0007669"/>
    <property type="project" value="UniProtKB-ARBA"/>
</dbReference>
<dbReference type="Gene3D" id="2.30.30.1020">
    <property type="entry name" value="CCR4-NOT complex subunit 2/3/5, C-terminal domain"/>
    <property type="match status" value="1"/>
</dbReference>
<dbReference type="GO" id="GO:0006355">
    <property type="term" value="P:regulation of DNA-templated transcription"/>
    <property type="evidence" value="ECO:0007669"/>
    <property type="project" value="UniProtKB-UniRule"/>
</dbReference>
<dbReference type="InterPro" id="IPR038635">
    <property type="entry name" value="CCR4-NOT_su2/3/5_C_sf"/>
</dbReference>
<dbReference type="Pfam" id="PF04065">
    <property type="entry name" value="Not3"/>
    <property type="match status" value="1"/>
</dbReference>
<proteinExistence type="inferred from homology"/>
<feature type="compositionally biased region" description="Basic and acidic residues" evidence="10">
    <location>
        <begin position="158"/>
        <end position="169"/>
    </location>
</feature>
<dbReference type="InterPro" id="IPR007207">
    <property type="entry name" value="Not_N"/>
</dbReference>
<evidence type="ECO:0000256" key="10">
    <source>
        <dbReference type="SAM" id="MobiDB-lite"/>
    </source>
</evidence>
<keyword evidence="4 9" id="KW-0678">Repressor</keyword>
<dbReference type="PANTHER" id="PTHR23326">
    <property type="entry name" value="CCR4 NOT-RELATED"/>
    <property type="match status" value="1"/>
</dbReference>
<evidence type="ECO:0000256" key="7">
    <source>
        <dbReference type="ARBA" id="ARBA00023163"/>
    </source>
</evidence>
<feature type="domain" description="NOT2/NOT3/NOT5 C-terminal" evidence="12">
    <location>
        <begin position="617"/>
        <end position="716"/>
    </location>
</feature>
<dbReference type="Pfam" id="PF04153">
    <property type="entry name" value="NOT2_3_5_C"/>
    <property type="match status" value="1"/>
</dbReference>
<dbReference type="PIRSF" id="PIRSF005290">
    <property type="entry name" value="NOT_su_3_5"/>
    <property type="match status" value="1"/>
</dbReference>
<feature type="compositionally biased region" description="Pro residues" evidence="10">
    <location>
        <begin position="453"/>
        <end position="462"/>
    </location>
</feature>
<feature type="region of interest" description="Disordered" evidence="10">
    <location>
        <begin position="150"/>
        <end position="169"/>
    </location>
</feature>
<keyword evidence="9" id="KW-0943">RNA-mediated gene silencing</keyword>